<feature type="transmembrane region" description="Helical" evidence="7">
    <location>
        <begin position="47"/>
        <end position="72"/>
    </location>
</feature>
<keyword evidence="4 7" id="KW-0812">Transmembrane</keyword>
<feature type="transmembrane region" description="Helical" evidence="7">
    <location>
        <begin position="145"/>
        <end position="162"/>
    </location>
</feature>
<feature type="transmembrane region" description="Helical" evidence="7">
    <location>
        <begin position="79"/>
        <end position="99"/>
    </location>
</feature>
<evidence type="ECO:0000256" key="7">
    <source>
        <dbReference type="SAM" id="Phobius"/>
    </source>
</evidence>
<dbReference type="InterPro" id="IPR058130">
    <property type="entry name" value="PEA_transf_C"/>
</dbReference>
<feature type="domain" description="Sulfatase N-terminal" evidence="8">
    <location>
        <begin position="221"/>
        <end position="467"/>
    </location>
</feature>
<keyword evidence="3" id="KW-0808">Transferase</keyword>
<dbReference type="GO" id="GO:0016776">
    <property type="term" value="F:phosphotransferase activity, phosphate group as acceptor"/>
    <property type="evidence" value="ECO:0007669"/>
    <property type="project" value="TreeGrafter"/>
</dbReference>
<evidence type="ECO:0000313" key="9">
    <source>
        <dbReference type="EMBL" id="OQX33337.1"/>
    </source>
</evidence>
<reference evidence="10 12" key="2">
    <citation type="submission" date="2018-01" db="EMBL/GenBank/DDBJ databases">
        <title>Novel co-symbiosis in the lucinid bivalve Phacoides pectinatus.</title>
        <authorList>
            <person name="Lim S.J."/>
            <person name="Davis B.G."/>
            <person name="Gill D.E."/>
            <person name="Engel A.S."/>
            <person name="Anderson L.C."/>
            <person name="Campbell B.J."/>
        </authorList>
    </citation>
    <scope>NUCLEOTIDE SEQUENCE [LARGE SCALE GENOMIC DNA]</scope>
    <source>
        <strain evidence="10">N3_P5</strain>
    </source>
</reference>
<dbReference type="InterPro" id="IPR017850">
    <property type="entry name" value="Alkaline_phosphatase_core_sf"/>
</dbReference>
<evidence type="ECO:0000256" key="6">
    <source>
        <dbReference type="ARBA" id="ARBA00023136"/>
    </source>
</evidence>
<evidence type="ECO:0000256" key="5">
    <source>
        <dbReference type="ARBA" id="ARBA00022989"/>
    </source>
</evidence>
<evidence type="ECO:0000256" key="1">
    <source>
        <dbReference type="ARBA" id="ARBA00004651"/>
    </source>
</evidence>
<evidence type="ECO:0000256" key="3">
    <source>
        <dbReference type="ARBA" id="ARBA00022679"/>
    </source>
</evidence>
<evidence type="ECO:0000313" key="12">
    <source>
        <dbReference type="Proteomes" id="UP000250928"/>
    </source>
</evidence>
<evidence type="ECO:0000259" key="8">
    <source>
        <dbReference type="Pfam" id="PF00884"/>
    </source>
</evidence>
<dbReference type="Gene3D" id="3.40.720.10">
    <property type="entry name" value="Alkaline Phosphatase, subunit A"/>
    <property type="match status" value="1"/>
</dbReference>
<dbReference type="Proteomes" id="UP000243361">
    <property type="component" value="Unassembled WGS sequence"/>
</dbReference>
<keyword evidence="11" id="KW-1185">Reference proteome</keyword>
<dbReference type="InterPro" id="IPR000917">
    <property type="entry name" value="Sulfatase_N"/>
</dbReference>
<evidence type="ECO:0000313" key="11">
    <source>
        <dbReference type="Proteomes" id="UP000243361"/>
    </source>
</evidence>
<keyword evidence="5 7" id="KW-1133">Transmembrane helix</keyword>
<accession>A0A657PJ20</accession>
<name>A0A657PJ20_9GAMM</name>
<evidence type="ECO:0000313" key="10">
    <source>
        <dbReference type="EMBL" id="PUE01652.1"/>
    </source>
</evidence>
<dbReference type="PANTHER" id="PTHR30443:SF2">
    <property type="entry name" value="PHOSPHOETHANOLAMINE TRANSFERASE EPTC"/>
    <property type="match status" value="1"/>
</dbReference>
<gene>
    <name evidence="9" type="ORF">B0D84_04750</name>
    <name evidence="10" type="ORF">C3L24_07635</name>
</gene>
<dbReference type="EMBL" id="MUIE01000305">
    <property type="protein sequence ID" value="OQX33337.1"/>
    <property type="molecule type" value="Genomic_DNA"/>
</dbReference>
<dbReference type="EMBL" id="PQCO01000197">
    <property type="protein sequence ID" value="PUE01652.1"/>
    <property type="molecule type" value="Genomic_DNA"/>
</dbReference>
<dbReference type="SUPFAM" id="SSF53649">
    <property type="entry name" value="Alkaline phosphatase-like"/>
    <property type="match status" value="1"/>
</dbReference>
<organism evidence="9 11">
    <name type="scientific">Candidatus Sedimenticola endophacoides</name>
    <dbReference type="NCBI Taxonomy" id="2548426"/>
    <lineage>
        <taxon>Bacteria</taxon>
        <taxon>Pseudomonadati</taxon>
        <taxon>Pseudomonadota</taxon>
        <taxon>Gammaproteobacteria</taxon>
        <taxon>Chromatiales</taxon>
        <taxon>Sedimenticolaceae</taxon>
        <taxon>Sedimenticola</taxon>
    </lineage>
</organism>
<dbReference type="GO" id="GO:0005886">
    <property type="term" value="C:plasma membrane"/>
    <property type="evidence" value="ECO:0007669"/>
    <property type="project" value="UniProtKB-SubCell"/>
</dbReference>
<keyword evidence="6 7" id="KW-0472">Membrane</keyword>
<dbReference type="CDD" id="cd16017">
    <property type="entry name" value="LptA"/>
    <property type="match status" value="1"/>
</dbReference>
<dbReference type="Proteomes" id="UP000250928">
    <property type="component" value="Unassembled WGS sequence"/>
</dbReference>
<proteinExistence type="predicted"/>
<dbReference type="InterPro" id="IPR040423">
    <property type="entry name" value="PEA_transferase"/>
</dbReference>
<evidence type="ECO:0000256" key="2">
    <source>
        <dbReference type="ARBA" id="ARBA00022475"/>
    </source>
</evidence>
<protein>
    <recommendedName>
        <fullName evidence="8">Sulfatase N-terminal domain-containing protein</fullName>
    </recommendedName>
</protein>
<keyword evidence="2" id="KW-1003">Cell membrane</keyword>
<feature type="transmembrane region" description="Helical" evidence="7">
    <location>
        <begin position="115"/>
        <end position="133"/>
    </location>
</feature>
<dbReference type="Pfam" id="PF00884">
    <property type="entry name" value="Sulfatase"/>
    <property type="match status" value="1"/>
</dbReference>
<sequence>MIDWFKGFVLNFVLAALLAGLFLLPDHLFQAVTLGYQAAFGEKVVLGIYLITLFALASRSLWVIKAVALFFAALQLAQFFHFSYFGTLISPHAVAILFTDFGEITESLFSDMGRVLLPLAIVGGVYGAAFWLLGRIDAHRQPVPLFGVMLVLVLAIGPVKAYNAGSSQTFYPNPRHYAIKNTYYALSYFLGKSLPEKIEGRELPSFEPYRLEERAFTGPMNLVLIMGKSVNPEHMSLFGFERDTTPRLRGLLDDPSFVATRAIAGGINTKVAVQTFFNLKHEPANVQHLFRQDANLMAMAKRRGMTTHYISAQTANLATYLGDGQIDHFFSKEDDVEGVMRKYDEILIERLDRIDLGRSNCIVLHQRGSHSPYEKFHPDRFDRYPEDVEDDHARRVNTYHNSLYFTDHVTAELIGRLRSKSTLPVYVVFVSDHGELMGEDGKYGHSMLEPGVANIPFLFYAINGRPEIIEAARALSMPTHYEIGEFVAGILGYRVVNPNRRDGEYYVNGLDIDGSAGYMVVNKQAGAAPEWRVVKR</sequence>
<dbReference type="AlphaFoldDB" id="A0A657PJ20"/>
<comment type="caution">
    <text evidence="9">The sequence shown here is derived from an EMBL/GenBank/DDBJ whole genome shotgun (WGS) entry which is preliminary data.</text>
</comment>
<reference evidence="9 11" key="1">
    <citation type="submission" date="2017-02" db="EMBL/GenBank/DDBJ databases">
        <title>Novel co-symbiosis in the unique lucinid bivalve Phacoides pectinatus.</title>
        <authorList>
            <person name="Lim S.J."/>
            <person name="Davis B.G."/>
            <person name="Gill D.E."/>
            <person name="Engel A.S."/>
            <person name="Anderson L.C."/>
            <person name="Campbell B.J."/>
        </authorList>
    </citation>
    <scope>NUCLEOTIDE SEQUENCE [LARGE SCALE GENOMIC DNA]</scope>
    <source>
        <strain evidence="9">LUC13016_P6</strain>
    </source>
</reference>
<evidence type="ECO:0000256" key="4">
    <source>
        <dbReference type="ARBA" id="ARBA00022692"/>
    </source>
</evidence>
<dbReference type="GO" id="GO:0009244">
    <property type="term" value="P:lipopolysaccharide core region biosynthetic process"/>
    <property type="evidence" value="ECO:0007669"/>
    <property type="project" value="TreeGrafter"/>
</dbReference>
<dbReference type="PANTHER" id="PTHR30443">
    <property type="entry name" value="INNER MEMBRANE PROTEIN"/>
    <property type="match status" value="1"/>
</dbReference>
<comment type="subcellular location">
    <subcellularLocation>
        <location evidence="1">Cell membrane</location>
        <topology evidence="1">Multi-pass membrane protein</topology>
    </subcellularLocation>
</comment>